<gene>
    <name evidence="3" type="ORF">AYI70_g2305</name>
</gene>
<feature type="domain" description="HTH CENPB-type" evidence="2">
    <location>
        <begin position="33"/>
        <end position="111"/>
    </location>
</feature>
<keyword evidence="1" id="KW-0238">DNA-binding</keyword>
<dbReference type="InterPro" id="IPR006600">
    <property type="entry name" value="HTH_CenpB_DNA-bd_dom"/>
</dbReference>
<dbReference type="Gene3D" id="1.10.10.60">
    <property type="entry name" value="Homeodomain-like"/>
    <property type="match status" value="1"/>
</dbReference>
<name>A0A1R1Y903_9FUNG</name>
<dbReference type="STRING" id="133412.A0A1R1Y903"/>
<evidence type="ECO:0000313" key="4">
    <source>
        <dbReference type="Proteomes" id="UP000187283"/>
    </source>
</evidence>
<proteinExistence type="predicted"/>
<dbReference type="GO" id="GO:0003677">
    <property type="term" value="F:DNA binding"/>
    <property type="evidence" value="ECO:0007669"/>
    <property type="project" value="UniProtKB-KW"/>
</dbReference>
<dbReference type="SUPFAM" id="SSF46689">
    <property type="entry name" value="Homeodomain-like"/>
    <property type="match status" value="1"/>
</dbReference>
<dbReference type="Pfam" id="PF03221">
    <property type="entry name" value="HTH_Tnp_Tc5"/>
    <property type="match status" value="1"/>
</dbReference>
<evidence type="ECO:0000259" key="2">
    <source>
        <dbReference type="PROSITE" id="PS51253"/>
    </source>
</evidence>
<organism evidence="3 4">
    <name type="scientific">Smittium culicis</name>
    <dbReference type="NCBI Taxonomy" id="133412"/>
    <lineage>
        <taxon>Eukaryota</taxon>
        <taxon>Fungi</taxon>
        <taxon>Fungi incertae sedis</taxon>
        <taxon>Zoopagomycota</taxon>
        <taxon>Kickxellomycotina</taxon>
        <taxon>Harpellomycetes</taxon>
        <taxon>Harpellales</taxon>
        <taxon>Legeriomycetaceae</taxon>
        <taxon>Smittium</taxon>
    </lineage>
</organism>
<dbReference type="EMBL" id="LSSN01000554">
    <property type="protein sequence ID" value="OMJ23358.1"/>
    <property type="molecule type" value="Genomic_DNA"/>
</dbReference>
<dbReference type="InterPro" id="IPR009057">
    <property type="entry name" value="Homeodomain-like_sf"/>
</dbReference>
<reference evidence="3 4" key="1">
    <citation type="submission" date="2017-01" db="EMBL/GenBank/DDBJ databases">
        <authorList>
            <person name="Mah S.A."/>
            <person name="Swanson W.J."/>
            <person name="Moy G.W."/>
            <person name="Vacquier V.D."/>
        </authorList>
    </citation>
    <scope>NUCLEOTIDE SEQUENCE [LARGE SCALE GENOMIC DNA]</scope>
    <source>
        <strain evidence="3 4">GSMNP</strain>
    </source>
</reference>
<dbReference type="PROSITE" id="PS51253">
    <property type="entry name" value="HTH_CENPB"/>
    <property type="match status" value="1"/>
</dbReference>
<dbReference type="Proteomes" id="UP000187283">
    <property type="component" value="Unassembled WGS sequence"/>
</dbReference>
<comment type="caution">
    <text evidence="3">The sequence shown here is derived from an EMBL/GenBank/DDBJ whole genome shotgun (WGS) entry which is preliminary data.</text>
</comment>
<keyword evidence="4" id="KW-1185">Reference proteome</keyword>
<protein>
    <submittedName>
        <fullName evidence="3">Tigger transposable element-derived protein 1</fullName>
    </submittedName>
</protein>
<dbReference type="OrthoDB" id="2447222at2759"/>
<evidence type="ECO:0000256" key="1">
    <source>
        <dbReference type="ARBA" id="ARBA00023125"/>
    </source>
</evidence>
<dbReference type="AlphaFoldDB" id="A0A1R1Y903"/>
<evidence type="ECO:0000313" key="3">
    <source>
        <dbReference type="EMBL" id="OMJ23358.1"/>
    </source>
</evidence>
<accession>A0A1R1Y903</accession>
<sequence>MKGINESTLSYIIKHSVNFRKIDAVSSSYSKDKAFYHRYEIISKMEKSVKEWIDIQLRKNSAATTTSIKQKALSIFQNIKEAFPIEENITFSENSGWFENFKRREGLHNVKFTGEAASGDHIAESKFHNELNRII</sequence>